<feature type="region of interest" description="Disordered" evidence="1">
    <location>
        <begin position="45"/>
        <end position="79"/>
    </location>
</feature>
<sequence length="112" mass="12891">MRTQRKTMMLQYPNFIQLTYNLDIPCPSDMGHSAKSKYVQLAVEEFEDDNDDNKDENENKVKSAPHAKGPTKNGKPAARLTTWKKVDLDNQDLPEHQHFPPDFNEIFLSKSA</sequence>
<dbReference type="OrthoDB" id="8950326at2759"/>
<evidence type="ECO:0000256" key="1">
    <source>
        <dbReference type="SAM" id="MobiDB-lite"/>
    </source>
</evidence>
<name>A0A9D3SYA4_9TELE</name>
<dbReference type="AlphaFoldDB" id="A0A9D3SYA4"/>
<accession>A0A9D3SYA4</accession>
<dbReference type="EMBL" id="JAHKSW010000001">
    <property type="protein sequence ID" value="KAG7335463.1"/>
    <property type="molecule type" value="Genomic_DNA"/>
</dbReference>
<evidence type="ECO:0000313" key="3">
    <source>
        <dbReference type="Proteomes" id="UP000824219"/>
    </source>
</evidence>
<protein>
    <submittedName>
        <fullName evidence="2">Uncharacterized protein</fullName>
    </submittedName>
</protein>
<keyword evidence="3" id="KW-1185">Reference proteome</keyword>
<proteinExistence type="predicted"/>
<gene>
    <name evidence="2" type="ORF">KOW79_000156</name>
</gene>
<dbReference type="Proteomes" id="UP000824219">
    <property type="component" value="Linkage Group LG01"/>
</dbReference>
<comment type="caution">
    <text evidence="2">The sequence shown here is derived from an EMBL/GenBank/DDBJ whole genome shotgun (WGS) entry which is preliminary data.</text>
</comment>
<reference evidence="2 3" key="1">
    <citation type="submission" date="2021-06" db="EMBL/GenBank/DDBJ databases">
        <title>Chromosome-level genome assembly of the red-tail catfish (Hemibagrus wyckioides).</title>
        <authorList>
            <person name="Shao F."/>
        </authorList>
    </citation>
    <scope>NUCLEOTIDE SEQUENCE [LARGE SCALE GENOMIC DNA]</scope>
    <source>
        <strain evidence="2">EC202008001</strain>
        <tissue evidence="2">Blood</tissue>
    </source>
</reference>
<evidence type="ECO:0000313" key="2">
    <source>
        <dbReference type="EMBL" id="KAG7335463.1"/>
    </source>
</evidence>
<organism evidence="2 3">
    <name type="scientific">Hemibagrus wyckioides</name>
    <dbReference type="NCBI Taxonomy" id="337641"/>
    <lineage>
        <taxon>Eukaryota</taxon>
        <taxon>Metazoa</taxon>
        <taxon>Chordata</taxon>
        <taxon>Craniata</taxon>
        <taxon>Vertebrata</taxon>
        <taxon>Euteleostomi</taxon>
        <taxon>Actinopterygii</taxon>
        <taxon>Neopterygii</taxon>
        <taxon>Teleostei</taxon>
        <taxon>Ostariophysi</taxon>
        <taxon>Siluriformes</taxon>
        <taxon>Bagridae</taxon>
        <taxon>Hemibagrus</taxon>
    </lineage>
</organism>
<feature type="compositionally biased region" description="Acidic residues" evidence="1">
    <location>
        <begin position="45"/>
        <end position="55"/>
    </location>
</feature>